<evidence type="ECO:0000313" key="11">
    <source>
        <dbReference type="Proteomes" id="UP000038045"/>
    </source>
</evidence>
<dbReference type="PANTHER" id="PTHR24037">
    <property type="entry name" value="HEART DEVELOPMENT PROTEIN WITH EGF-LIKE DOMAINS 1"/>
    <property type="match status" value="1"/>
</dbReference>
<keyword evidence="4 10" id="KW-0732">Signal</keyword>
<dbReference type="Proteomes" id="UP000038045">
    <property type="component" value="Unplaced"/>
</dbReference>
<keyword evidence="11" id="KW-1185">Reference proteome</keyword>
<dbReference type="PANTHER" id="PTHR24037:SF11">
    <property type="entry name" value="MUCIN-2-LIKE"/>
    <property type="match status" value="1"/>
</dbReference>
<feature type="chain" id="PRO_5005891219" evidence="10">
    <location>
        <begin position="24"/>
        <end position="472"/>
    </location>
</feature>
<evidence type="ECO:0000256" key="1">
    <source>
        <dbReference type="ARBA" id="ARBA00004236"/>
    </source>
</evidence>
<keyword evidence="6" id="KW-0472">Membrane</keyword>
<accession>A0A0N4Z7I2</accession>
<dbReference type="WBParaSite" id="PTRK_0000313700.1">
    <property type="protein sequence ID" value="PTRK_0000313700.1"/>
    <property type="gene ID" value="PTRK_0000313700"/>
</dbReference>
<evidence type="ECO:0000256" key="5">
    <source>
        <dbReference type="ARBA" id="ARBA00022737"/>
    </source>
</evidence>
<evidence type="ECO:0000256" key="7">
    <source>
        <dbReference type="ARBA" id="ARBA00023157"/>
    </source>
</evidence>
<feature type="signal peptide" evidence="10">
    <location>
        <begin position="1"/>
        <end position="23"/>
    </location>
</feature>
<organism evidence="11 12">
    <name type="scientific">Parastrongyloides trichosuri</name>
    <name type="common">Possum-specific nematode worm</name>
    <dbReference type="NCBI Taxonomy" id="131310"/>
    <lineage>
        <taxon>Eukaryota</taxon>
        <taxon>Metazoa</taxon>
        <taxon>Ecdysozoa</taxon>
        <taxon>Nematoda</taxon>
        <taxon>Chromadorea</taxon>
        <taxon>Rhabditida</taxon>
        <taxon>Tylenchina</taxon>
        <taxon>Panagrolaimomorpha</taxon>
        <taxon>Strongyloidoidea</taxon>
        <taxon>Strongyloididae</taxon>
        <taxon>Parastrongyloides</taxon>
    </lineage>
</organism>
<keyword evidence="8" id="KW-0325">Glycoprotein</keyword>
<evidence type="ECO:0000256" key="10">
    <source>
        <dbReference type="SAM" id="SignalP"/>
    </source>
</evidence>
<keyword evidence="7" id="KW-1015">Disulfide bond</keyword>
<protein>
    <submittedName>
        <fullName evidence="12">Zonadhesin</fullName>
    </submittedName>
</protein>
<sequence length="472" mass="52479">MQKSTLAYVLTFVLCLQIQYCFSDDLPSTVSNLESLFEGEPTKLYTILYQCLLNNSSVPFSNKGNLKIVIGQIETNISKPNLTVEEKRDAVIERYDAFVKTYPYTLPYWESCQISNELGSFTDFIQKKDLLTTLEISTTTQMPTTSTTEPTTTQEPTTTTTKLTTTQEPTTTTTELTTTQEPTTTTTKLTTTQEPTTTTTKLTTTQEPTTTTTELTTTQEPTTTTTELTTTQEPTTTTTKLTTTQEPTTTTTELTTTQEPTTTTTELTTTQEPTTTTTELTTTQEPTTTTTELTTTQEPTTTTTKLTTTQEPTTTTTELTTTQEPTTTTTELTTTQETTTTTTELPTTTLPIKCSTLGSVIIPKNVFDGSIFCGDQASKIYKKWDFLEKLQWNLLCTQISNKYRANKNKSSDEIMKIIITEVAKYISKNANMSAKILSLPFGDWGTIAEMFTCSDIYPCIDAYSEFKDKCVK</sequence>
<comment type="subcellular location">
    <subcellularLocation>
        <location evidence="1">Cell membrane</location>
    </subcellularLocation>
</comment>
<keyword evidence="3" id="KW-0245">EGF-like domain</keyword>
<evidence type="ECO:0000313" key="12">
    <source>
        <dbReference type="WBParaSite" id="PTRK_0000313700.1"/>
    </source>
</evidence>
<proteinExistence type="predicted"/>
<evidence type="ECO:0000256" key="3">
    <source>
        <dbReference type="ARBA" id="ARBA00022536"/>
    </source>
</evidence>
<dbReference type="GO" id="GO:0005886">
    <property type="term" value="C:plasma membrane"/>
    <property type="evidence" value="ECO:0007669"/>
    <property type="project" value="UniProtKB-SubCell"/>
</dbReference>
<evidence type="ECO:0000256" key="8">
    <source>
        <dbReference type="ARBA" id="ARBA00023180"/>
    </source>
</evidence>
<evidence type="ECO:0000256" key="6">
    <source>
        <dbReference type="ARBA" id="ARBA00023136"/>
    </source>
</evidence>
<dbReference type="STRING" id="131310.A0A0N4Z7I2"/>
<name>A0A0N4Z7I2_PARTI</name>
<evidence type="ECO:0000256" key="2">
    <source>
        <dbReference type="ARBA" id="ARBA00022475"/>
    </source>
</evidence>
<evidence type="ECO:0000256" key="4">
    <source>
        <dbReference type="ARBA" id="ARBA00022729"/>
    </source>
</evidence>
<dbReference type="AlphaFoldDB" id="A0A0N4Z7I2"/>
<feature type="region of interest" description="Disordered" evidence="9">
    <location>
        <begin position="141"/>
        <end position="344"/>
    </location>
</feature>
<keyword evidence="5" id="KW-0677">Repeat</keyword>
<evidence type="ECO:0000256" key="9">
    <source>
        <dbReference type="SAM" id="MobiDB-lite"/>
    </source>
</evidence>
<reference evidence="12" key="1">
    <citation type="submission" date="2017-02" db="UniProtKB">
        <authorList>
            <consortium name="WormBaseParasite"/>
        </authorList>
    </citation>
    <scope>IDENTIFICATION</scope>
</reference>
<keyword evidence="2" id="KW-1003">Cell membrane</keyword>